<dbReference type="Gene3D" id="1.20.120.220">
    <property type="entry name" value="ATP synthase, F0 complex, subunit A"/>
    <property type="match status" value="1"/>
</dbReference>
<evidence type="ECO:0000256" key="4">
    <source>
        <dbReference type="ARBA" id="ARBA00022547"/>
    </source>
</evidence>
<keyword evidence="9 11" id="KW-0472">Membrane</keyword>
<keyword evidence="6" id="KW-0375">Hydrogen ion transport</keyword>
<keyword evidence="7 11" id="KW-1133">Transmembrane helix</keyword>
<reference evidence="12 13" key="1">
    <citation type="submission" date="2019-01" db="EMBL/GenBank/DDBJ databases">
        <authorList>
            <consortium name="Pathogen Informatics"/>
        </authorList>
    </citation>
    <scope>NUCLEOTIDE SEQUENCE [LARGE SCALE GENOMIC DNA]</scope>
    <source>
        <strain evidence="12 13">NCTC10181</strain>
    </source>
</reference>
<feature type="transmembrane region" description="Helical" evidence="11">
    <location>
        <begin position="187"/>
        <end position="205"/>
    </location>
</feature>
<evidence type="ECO:0000256" key="10">
    <source>
        <dbReference type="ARBA" id="ARBA00023310"/>
    </source>
</evidence>
<sequence>MNNIADKLWSWNQPQLLSLVVTVLVIFILSIIAYKSIKKVKPHQAPKGAALIAEMYLGGLDQMIDESIEDKLPKARHYIVTLFSMLLVGNLLSIFGLEPIGTSYSIPLTLCIATWLGIFVVGFIYQKLRYLKKYLNPFEAIGAIAPLISLGFRLYGNLIGGGVVLFLLYSLFGHLWEMLPNLSGHRWYFIAPVITPVFHFYFDIFDGLIQSYVFTILTLSYWMNEVGEEQAPHPLKNQTNNFKRVKISQKLKAIY</sequence>
<dbReference type="EMBL" id="LR215036">
    <property type="protein sequence ID" value="VEU74435.1"/>
    <property type="molecule type" value="Genomic_DNA"/>
</dbReference>
<feature type="transmembrane region" description="Helical" evidence="11">
    <location>
        <begin position="103"/>
        <end position="125"/>
    </location>
</feature>
<dbReference type="InterPro" id="IPR000568">
    <property type="entry name" value="ATP_synth_F0_asu"/>
</dbReference>
<gene>
    <name evidence="12" type="primary">atpB</name>
    <name evidence="12" type="ORF">NCTC10181_00274</name>
</gene>
<keyword evidence="5 11" id="KW-0812">Transmembrane</keyword>
<dbReference type="KEGG" id="mcit:NCTC10181_00274"/>
<comment type="similarity">
    <text evidence="2">Belongs to the ATPase A chain family.</text>
</comment>
<dbReference type="GO" id="GO:0045259">
    <property type="term" value="C:proton-transporting ATP synthase complex"/>
    <property type="evidence" value="ECO:0007669"/>
    <property type="project" value="UniProtKB-KW"/>
</dbReference>
<dbReference type="InterPro" id="IPR035908">
    <property type="entry name" value="F0_ATP_A_sf"/>
</dbReference>
<feature type="transmembrane region" description="Helical" evidence="11">
    <location>
        <begin position="16"/>
        <end position="34"/>
    </location>
</feature>
<dbReference type="PROSITE" id="PS00449">
    <property type="entry name" value="ATPASE_A"/>
    <property type="match status" value="1"/>
</dbReference>
<dbReference type="PANTHER" id="PTHR42823:SF3">
    <property type="entry name" value="ATP SYNTHASE SUBUNIT A, CHLOROPLASTIC"/>
    <property type="match status" value="1"/>
</dbReference>
<keyword evidence="10" id="KW-0066">ATP synthesis</keyword>
<keyword evidence="4" id="KW-0138">CF(0)</keyword>
<feature type="transmembrane region" description="Helical" evidence="11">
    <location>
        <begin position="78"/>
        <end position="97"/>
    </location>
</feature>
<dbReference type="Proteomes" id="UP000290985">
    <property type="component" value="Chromosome"/>
</dbReference>
<protein>
    <submittedName>
        <fullName evidence="12">F-ATPase subunit 6</fullName>
    </submittedName>
</protein>
<dbReference type="RefSeq" id="WP_129725267.1">
    <property type="nucleotide sequence ID" value="NZ_CP101807.1"/>
</dbReference>
<evidence type="ECO:0000313" key="12">
    <source>
        <dbReference type="EMBL" id="VEU74435.1"/>
    </source>
</evidence>
<keyword evidence="13" id="KW-1185">Reference proteome</keyword>
<evidence type="ECO:0000256" key="9">
    <source>
        <dbReference type="ARBA" id="ARBA00023136"/>
    </source>
</evidence>
<dbReference type="GO" id="GO:0046933">
    <property type="term" value="F:proton-transporting ATP synthase activity, rotational mechanism"/>
    <property type="evidence" value="ECO:0007669"/>
    <property type="project" value="TreeGrafter"/>
</dbReference>
<dbReference type="OrthoDB" id="9789241at2"/>
<dbReference type="CDD" id="cd00310">
    <property type="entry name" value="ATP-synt_Fo_a_6"/>
    <property type="match status" value="1"/>
</dbReference>
<evidence type="ECO:0000256" key="1">
    <source>
        <dbReference type="ARBA" id="ARBA00004141"/>
    </source>
</evidence>
<dbReference type="InterPro" id="IPR023011">
    <property type="entry name" value="ATP_synth_F0_asu_AS"/>
</dbReference>
<evidence type="ECO:0000256" key="8">
    <source>
        <dbReference type="ARBA" id="ARBA00023065"/>
    </source>
</evidence>
<accession>A0A449B1L5</accession>
<organism evidence="12 13">
    <name type="scientific">Mycoplasmopsis citelli</name>
    <dbReference type="NCBI Taxonomy" id="171281"/>
    <lineage>
        <taxon>Bacteria</taxon>
        <taxon>Bacillati</taxon>
        <taxon>Mycoplasmatota</taxon>
        <taxon>Mycoplasmoidales</taxon>
        <taxon>Metamycoplasmataceae</taxon>
        <taxon>Mycoplasmopsis</taxon>
    </lineage>
</organism>
<evidence type="ECO:0000256" key="3">
    <source>
        <dbReference type="ARBA" id="ARBA00022448"/>
    </source>
</evidence>
<dbReference type="GO" id="GO:0005886">
    <property type="term" value="C:plasma membrane"/>
    <property type="evidence" value="ECO:0007669"/>
    <property type="project" value="TreeGrafter"/>
</dbReference>
<dbReference type="AlphaFoldDB" id="A0A449B1L5"/>
<dbReference type="InterPro" id="IPR045082">
    <property type="entry name" value="ATP_syn_F0_a_bact/chloroplast"/>
</dbReference>
<evidence type="ECO:0000256" key="6">
    <source>
        <dbReference type="ARBA" id="ARBA00022781"/>
    </source>
</evidence>
<comment type="subcellular location">
    <subcellularLocation>
        <location evidence="1">Membrane</location>
        <topology evidence="1">Multi-pass membrane protein</topology>
    </subcellularLocation>
</comment>
<evidence type="ECO:0000256" key="11">
    <source>
        <dbReference type="SAM" id="Phobius"/>
    </source>
</evidence>
<dbReference type="NCBIfam" id="NF004487">
    <property type="entry name" value="PRK05815.3-5"/>
    <property type="match status" value="1"/>
</dbReference>
<evidence type="ECO:0000256" key="7">
    <source>
        <dbReference type="ARBA" id="ARBA00022989"/>
    </source>
</evidence>
<proteinExistence type="inferred from homology"/>
<dbReference type="Pfam" id="PF00119">
    <property type="entry name" value="ATP-synt_A"/>
    <property type="match status" value="1"/>
</dbReference>
<keyword evidence="8" id="KW-0406">Ion transport</keyword>
<dbReference type="PANTHER" id="PTHR42823">
    <property type="entry name" value="ATP SYNTHASE SUBUNIT A, CHLOROPLASTIC"/>
    <property type="match status" value="1"/>
</dbReference>
<evidence type="ECO:0000256" key="5">
    <source>
        <dbReference type="ARBA" id="ARBA00022692"/>
    </source>
</evidence>
<feature type="transmembrane region" description="Helical" evidence="11">
    <location>
        <begin position="154"/>
        <end position="175"/>
    </location>
</feature>
<dbReference type="GO" id="GO:0042777">
    <property type="term" value="P:proton motive force-driven plasma membrane ATP synthesis"/>
    <property type="evidence" value="ECO:0007669"/>
    <property type="project" value="TreeGrafter"/>
</dbReference>
<name>A0A449B1L5_9BACT</name>
<evidence type="ECO:0000256" key="2">
    <source>
        <dbReference type="ARBA" id="ARBA00006810"/>
    </source>
</evidence>
<dbReference type="SUPFAM" id="SSF81336">
    <property type="entry name" value="F1F0 ATP synthase subunit A"/>
    <property type="match status" value="1"/>
</dbReference>
<keyword evidence="3" id="KW-0813">Transport</keyword>
<evidence type="ECO:0000313" key="13">
    <source>
        <dbReference type="Proteomes" id="UP000290985"/>
    </source>
</evidence>